<dbReference type="Proteomes" id="UP000239663">
    <property type="component" value="Unassembled WGS sequence"/>
</dbReference>
<organism evidence="1 2">
    <name type="scientific">Pradoshia eiseniae</name>
    <dbReference type="NCBI Taxonomy" id="2064768"/>
    <lineage>
        <taxon>Bacteria</taxon>
        <taxon>Bacillati</taxon>
        <taxon>Bacillota</taxon>
        <taxon>Bacilli</taxon>
        <taxon>Bacillales</taxon>
        <taxon>Bacillaceae</taxon>
        <taxon>Pradoshia</taxon>
    </lineage>
</organism>
<comment type="caution">
    <text evidence="1">The sequence shown here is derived from an EMBL/GenBank/DDBJ whole genome shotgun (WGS) entry which is preliminary data.</text>
</comment>
<dbReference type="OrthoDB" id="2629010at2"/>
<keyword evidence="2" id="KW-1185">Reference proteome</keyword>
<name>A0A2S7N4R3_9BACI</name>
<sequence length="227" mass="26751">MGKRNKPKFAVGDSVVILVNGIVGIVTEVKEFNHSFLYEIQGAEGVYTESALIHLQEFEGLLFDAEHINIDYKYFFGDLVQVKGYGKDIFKVIGFRTEIWRYQEESWEDVIYELTRIDDEEWLECSEDDLKFLADAKDAEKFLVKYQEEQRRSQKGKRKRKELLELPSESGTDEERQAMINHLLDIYNDYRILRELFGDESYEKVMKTAIKKLEKLANQKQDKIEPL</sequence>
<proteinExistence type="predicted"/>
<dbReference type="AlphaFoldDB" id="A0A2S7N4R3"/>
<gene>
    <name evidence="1" type="ORF">CYL18_03840</name>
</gene>
<evidence type="ECO:0008006" key="3">
    <source>
        <dbReference type="Google" id="ProtNLM"/>
    </source>
</evidence>
<dbReference type="RefSeq" id="WP_104848111.1">
    <property type="nucleotide sequence ID" value="NZ_PKOZ01000001.1"/>
</dbReference>
<evidence type="ECO:0000313" key="2">
    <source>
        <dbReference type="Proteomes" id="UP000239663"/>
    </source>
</evidence>
<dbReference type="EMBL" id="PKOZ01000001">
    <property type="protein sequence ID" value="PQD97016.1"/>
    <property type="molecule type" value="Genomic_DNA"/>
</dbReference>
<protein>
    <recommendedName>
        <fullName evidence="3">YodN</fullName>
    </recommendedName>
</protein>
<accession>A0A2S7N4R3</accession>
<evidence type="ECO:0000313" key="1">
    <source>
        <dbReference type="EMBL" id="PQD97016.1"/>
    </source>
</evidence>
<reference evidence="1 2" key="1">
    <citation type="submission" date="2017-12" db="EMBL/GenBank/DDBJ databases">
        <title>Taxonomic description and draft genome of Pradoshia cofamensis Gen. nov., sp. nov., a thermotolerant bacillale isolated from anterior gut of earthworm Eisenia fetida.</title>
        <authorList>
            <person name="Saha T."/>
            <person name="Chakraborty R."/>
        </authorList>
    </citation>
    <scope>NUCLEOTIDE SEQUENCE [LARGE SCALE GENOMIC DNA]</scope>
    <source>
        <strain evidence="1 2">EAG3</strain>
    </source>
</reference>